<feature type="region of interest" description="Disordered" evidence="1">
    <location>
        <begin position="1"/>
        <end position="20"/>
    </location>
</feature>
<proteinExistence type="predicted"/>
<dbReference type="Proteomes" id="UP001187221">
    <property type="component" value="Unassembled WGS sequence"/>
</dbReference>
<dbReference type="SFLD" id="SFLDG01018">
    <property type="entry name" value="Squalene/Phytoene_Synthase_Lik"/>
    <property type="match status" value="1"/>
</dbReference>
<sequence length="286" mass="31111">MSTLPLSQHEAQSFASGKGHGDENFPVASHLVAPRFRAPIMAFYRFARAADDIADHPDALPEDKLAALARMRAGLDGEGAPEAMALAASMAQRGIDPVHAHELLDAFVQDVTVRRYAHWDDLIAYCRLSAVPVGRFVLDVHGESRETWPANDALCAALQINNHLQDCAKDYAAIDRVYLPTTMLEAAGARVEDLAASASSRGLREVIVECARRTGELLAQSAPFARSIKDRRLGAEVAVIQALAEDLCTRLQRQDPLAVRIEHSKPQAALIAARAVAAHFLTGRRR</sequence>
<dbReference type="SFLD" id="SFLDG01212">
    <property type="entry name" value="Phytoene_synthase_like"/>
    <property type="match status" value="1"/>
</dbReference>
<comment type="caution">
    <text evidence="2">The sequence shown here is derived from an EMBL/GenBank/DDBJ whole genome shotgun (WGS) entry which is preliminary data.</text>
</comment>
<protein>
    <submittedName>
        <fullName evidence="2">Squalene synthase HpnC</fullName>
    </submittedName>
</protein>
<evidence type="ECO:0000256" key="1">
    <source>
        <dbReference type="SAM" id="MobiDB-lite"/>
    </source>
</evidence>
<dbReference type="NCBIfam" id="TIGR03464">
    <property type="entry name" value="HpnC"/>
    <property type="match status" value="1"/>
</dbReference>
<organism evidence="2 3">
    <name type="scientific">Novosphingobium pituita</name>
    <dbReference type="NCBI Taxonomy" id="3056842"/>
    <lineage>
        <taxon>Bacteria</taxon>
        <taxon>Pseudomonadati</taxon>
        <taxon>Pseudomonadota</taxon>
        <taxon>Alphaproteobacteria</taxon>
        <taxon>Sphingomonadales</taxon>
        <taxon>Sphingomonadaceae</taxon>
        <taxon>Novosphingobium</taxon>
    </lineage>
</organism>
<evidence type="ECO:0000313" key="2">
    <source>
        <dbReference type="EMBL" id="GMM60805.1"/>
    </source>
</evidence>
<evidence type="ECO:0000313" key="3">
    <source>
        <dbReference type="Proteomes" id="UP001187221"/>
    </source>
</evidence>
<dbReference type="RefSeq" id="WP_317974570.1">
    <property type="nucleotide sequence ID" value="NZ_BTFW01000001.1"/>
</dbReference>
<name>A0ABQ6P6F5_9SPHN</name>
<dbReference type="PANTHER" id="PTHR31480">
    <property type="entry name" value="BIFUNCTIONAL LYCOPENE CYCLASE/PHYTOENE SYNTHASE"/>
    <property type="match status" value="1"/>
</dbReference>
<keyword evidence="3" id="KW-1185">Reference proteome</keyword>
<dbReference type="InterPro" id="IPR017827">
    <property type="entry name" value="HSQ_synthase_HpnC"/>
</dbReference>
<gene>
    <name evidence="2" type="primary">hpnC</name>
    <name evidence="2" type="ORF">NUTIK01_15820</name>
</gene>
<reference evidence="2 3" key="1">
    <citation type="submission" date="2023-06" db="EMBL/GenBank/DDBJ databases">
        <title>Draft genome sequence of Novosphingobium sp. strain IK01.</title>
        <authorList>
            <person name="Hatamoto M."/>
            <person name="Ikarashi T."/>
            <person name="Yamaguchi T."/>
        </authorList>
    </citation>
    <scope>NUCLEOTIDE SEQUENCE [LARGE SCALE GENOMIC DNA]</scope>
    <source>
        <strain evidence="2 3">IK01</strain>
    </source>
</reference>
<dbReference type="Gene3D" id="1.10.600.10">
    <property type="entry name" value="Farnesyl Diphosphate Synthase"/>
    <property type="match status" value="1"/>
</dbReference>
<dbReference type="InterPro" id="IPR044843">
    <property type="entry name" value="Trans_IPPS_bact-type"/>
</dbReference>
<dbReference type="SUPFAM" id="SSF48576">
    <property type="entry name" value="Terpenoid synthases"/>
    <property type="match status" value="1"/>
</dbReference>
<accession>A0ABQ6P6F5</accession>
<dbReference type="EMBL" id="BTFW01000001">
    <property type="protein sequence ID" value="GMM60805.1"/>
    <property type="molecule type" value="Genomic_DNA"/>
</dbReference>
<dbReference type="InterPro" id="IPR002060">
    <property type="entry name" value="Squ/phyt_synthse"/>
</dbReference>
<dbReference type="SFLD" id="SFLDS00005">
    <property type="entry name" value="Isoprenoid_Synthase_Type_I"/>
    <property type="match status" value="1"/>
</dbReference>
<dbReference type="Pfam" id="PF00494">
    <property type="entry name" value="SQS_PSY"/>
    <property type="match status" value="1"/>
</dbReference>
<dbReference type="InterPro" id="IPR008949">
    <property type="entry name" value="Isoprenoid_synthase_dom_sf"/>
</dbReference>
<feature type="compositionally biased region" description="Polar residues" evidence="1">
    <location>
        <begin position="1"/>
        <end position="15"/>
    </location>
</feature>